<dbReference type="EMBL" id="LCQK01000001">
    <property type="protein sequence ID" value="KKW15486.1"/>
    <property type="molecule type" value="Genomic_DNA"/>
</dbReference>
<dbReference type="HAMAP" id="MF_01366">
    <property type="entry name" value="Ribosomal_uL13"/>
    <property type="match status" value="1"/>
</dbReference>
<dbReference type="CDD" id="cd00392">
    <property type="entry name" value="Ribosomal_L13"/>
    <property type="match status" value="1"/>
</dbReference>
<dbReference type="InterPro" id="IPR005823">
    <property type="entry name" value="Ribosomal_uL13_bac-type"/>
</dbReference>
<organism evidence="5 6">
    <name type="scientific">Candidatus Jorgensenbacteria bacterium GW2011_GWB1_50_10</name>
    <dbReference type="NCBI Taxonomy" id="1618665"/>
    <lineage>
        <taxon>Bacteria</taxon>
        <taxon>Candidatus Joergenseniibacteriota</taxon>
    </lineage>
</organism>
<keyword evidence="3 4" id="KW-0687">Ribonucleoprotein</keyword>
<dbReference type="InterPro" id="IPR005822">
    <property type="entry name" value="Ribosomal_uL13"/>
</dbReference>
<proteinExistence type="inferred from homology"/>
<comment type="similarity">
    <text evidence="1 4">Belongs to the universal ribosomal protein uL13 family.</text>
</comment>
<dbReference type="Pfam" id="PF00572">
    <property type="entry name" value="Ribosomal_L13"/>
    <property type="match status" value="1"/>
</dbReference>
<dbReference type="PANTHER" id="PTHR11545">
    <property type="entry name" value="RIBOSOMAL PROTEIN L13"/>
    <property type="match status" value="1"/>
</dbReference>
<evidence type="ECO:0000256" key="2">
    <source>
        <dbReference type="ARBA" id="ARBA00022980"/>
    </source>
</evidence>
<sequence>MAEYVIDAKNKKLGRLASEIAVILQGKKNPTYEPKEAGSDRVVVKNVAGLTLSGRKTKQKVYYKHTGPLGHLKIRKYEEVFAKNPAWVLRHAVSLMLPKNRLQKARMKRLVILVK</sequence>
<dbReference type="GO" id="GO:0003735">
    <property type="term" value="F:structural constituent of ribosome"/>
    <property type="evidence" value="ECO:0007669"/>
    <property type="project" value="InterPro"/>
</dbReference>
<gene>
    <name evidence="4" type="primary">rplM</name>
    <name evidence="5" type="ORF">UY55_C0001G0240</name>
</gene>
<keyword evidence="2 4" id="KW-0689">Ribosomal protein</keyword>
<reference evidence="5 6" key="1">
    <citation type="journal article" date="2015" name="Nature">
        <title>rRNA introns, odd ribosomes, and small enigmatic genomes across a large radiation of phyla.</title>
        <authorList>
            <person name="Brown C.T."/>
            <person name="Hug L.A."/>
            <person name="Thomas B.C."/>
            <person name="Sharon I."/>
            <person name="Castelle C.J."/>
            <person name="Singh A."/>
            <person name="Wilkins M.J."/>
            <person name="Williams K.H."/>
            <person name="Banfield J.F."/>
        </authorList>
    </citation>
    <scope>NUCLEOTIDE SEQUENCE [LARGE SCALE GENOMIC DNA]</scope>
</reference>
<dbReference type="GO" id="GO:0005840">
    <property type="term" value="C:ribosome"/>
    <property type="evidence" value="ECO:0007669"/>
    <property type="project" value="UniProtKB-KW"/>
</dbReference>
<dbReference type="AlphaFoldDB" id="A0A0G1W9L2"/>
<evidence type="ECO:0000313" key="6">
    <source>
        <dbReference type="Proteomes" id="UP000034224"/>
    </source>
</evidence>
<dbReference type="Proteomes" id="UP000034224">
    <property type="component" value="Unassembled WGS sequence"/>
</dbReference>
<dbReference type="GO" id="GO:0017148">
    <property type="term" value="P:negative regulation of translation"/>
    <property type="evidence" value="ECO:0007669"/>
    <property type="project" value="TreeGrafter"/>
</dbReference>
<protein>
    <recommendedName>
        <fullName evidence="4">Large ribosomal subunit protein uL13</fullName>
    </recommendedName>
</protein>
<dbReference type="PANTHER" id="PTHR11545:SF2">
    <property type="entry name" value="LARGE RIBOSOMAL SUBUNIT PROTEIN UL13M"/>
    <property type="match status" value="1"/>
</dbReference>
<dbReference type="InterPro" id="IPR036899">
    <property type="entry name" value="Ribosomal_uL13_sf"/>
</dbReference>
<name>A0A0G1W9L2_9BACT</name>
<dbReference type="SUPFAM" id="SSF52161">
    <property type="entry name" value="Ribosomal protein L13"/>
    <property type="match status" value="1"/>
</dbReference>
<comment type="subunit">
    <text evidence="4">Part of the 50S ribosomal subunit.</text>
</comment>
<dbReference type="GO" id="GO:0006412">
    <property type="term" value="P:translation"/>
    <property type="evidence" value="ECO:0007669"/>
    <property type="project" value="UniProtKB-UniRule"/>
</dbReference>
<dbReference type="STRING" id="1618665.UY55_C0001G0240"/>
<accession>A0A0G1W9L2</accession>
<dbReference type="NCBIfam" id="TIGR01066">
    <property type="entry name" value="rplM_bact"/>
    <property type="match status" value="1"/>
</dbReference>
<evidence type="ECO:0000313" key="5">
    <source>
        <dbReference type="EMBL" id="KKW15486.1"/>
    </source>
</evidence>
<comment type="caution">
    <text evidence="5">The sequence shown here is derived from an EMBL/GenBank/DDBJ whole genome shotgun (WGS) entry which is preliminary data.</text>
</comment>
<comment type="function">
    <text evidence="4">This protein is one of the early assembly proteins of the 50S ribosomal subunit, although it is not seen to bind rRNA by itself. It is important during the early stages of 50S assembly.</text>
</comment>
<dbReference type="GO" id="GO:0003729">
    <property type="term" value="F:mRNA binding"/>
    <property type="evidence" value="ECO:0007669"/>
    <property type="project" value="TreeGrafter"/>
</dbReference>
<evidence type="ECO:0000256" key="4">
    <source>
        <dbReference type="HAMAP-Rule" id="MF_01366"/>
    </source>
</evidence>
<dbReference type="Gene3D" id="3.90.1180.10">
    <property type="entry name" value="Ribosomal protein L13"/>
    <property type="match status" value="1"/>
</dbReference>
<dbReference type="GO" id="GO:1990904">
    <property type="term" value="C:ribonucleoprotein complex"/>
    <property type="evidence" value="ECO:0007669"/>
    <property type="project" value="UniProtKB-KW"/>
</dbReference>
<dbReference type="PIRSF" id="PIRSF002181">
    <property type="entry name" value="Ribosomal_L13"/>
    <property type="match status" value="1"/>
</dbReference>
<evidence type="ECO:0000256" key="1">
    <source>
        <dbReference type="ARBA" id="ARBA00006227"/>
    </source>
</evidence>
<evidence type="ECO:0000256" key="3">
    <source>
        <dbReference type="ARBA" id="ARBA00023274"/>
    </source>
</evidence>